<dbReference type="InterPro" id="IPR011701">
    <property type="entry name" value="MFS"/>
</dbReference>
<feature type="transmembrane region" description="Helical" evidence="8">
    <location>
        <begin position="459"/>
        <end position="481"/>
    </location>
</feature>
<evidence type="ECO:0000256" key="3">
    <source>
        <dbReference type="ARBA" id="ARBA00022448"/>
    </source>
</evidence>
<evidence type="ECO:0000256" key="6">
    <source>
        <dbReference type="ARBA" id="ARBA00023136"/>
    </source>
</evidence>
<reference evidence="10 11" key="1">
    <citation type="submission" date="2015-06" db="EMBL/GenBank/DDBJ databases">
        <title>Talaromyces atroroseus IBT 11181 draft genome.</title>
        <authorList>
            <person name="Rasmussen K.B."/>
            <person name="Rasmussen S."/>
            <person name="Petersen B."/>
            <person name="Sicheritz-Ponten T."/>
            <person name="Mortensen U.H."/>
            <person name="Thrane U."/>
        </authorList>
    </citation>
    <scope>NUCLEOTIDE SEQUENCE [LARGE SCALE GENOMIC DNA]</scope>
    <source>
        <strain evidence="10 11">IBT 11181</strain>
    </source>
</reference>
<feature type="transmembrane region" description="Helical" evidence="8">
    <location>
        <begin position="222"/>
        <end position="241"/>
    </location>
</feature>
<dbReference type="FunFam" id="1.20.1250.20:FF:000429">
    <property type="entry name" value="MFS drug efflux transporter, putative"/>
    <property type="match status" value="1"/>
</dbReference>
<feature type="transmembrane region" description="Helical" evidence="8">
    <location>
        <begin position="334"/>
        <end position="354"/>
    </location>
</feature>
<evidence type="ECO:0000313" key="11">
    <source>
        <dbReference type="Proteomes" id="UP000214365"/>
    </source>
</evidence>
<feature type="transmembrane region" description="Helical" evidence="8">
    <location>
        <begin position="539"/>
        <end position="557"/>
    </location>
</feature>
<feature type="transmembrane region" description="Helical" evidence="8">
    <location>
        <begin position="374"/>
        <end position="393"/>
    </location>
</feature>
<feature type="transmembrane region" description="Helical" evidence="8">
    <location>
        <begin position="400"/>
        <end position="422"/>
    </location>
</feature>
<feature type="transmembrane region" description="Helical" evidence="8">
    <location>
        <begin position="428"/>
        <end position="447"/>
    </location>
</feature>
<gene>
    <name evidence="10" type="ORF">UA08_08056</name>
</gene>
<dbReference type="GeneID" id="31007812"/>
<dbReference type="GO" id="GO:0005886">
    <property type="term" value="C:plasma membrane"/>
    <property type="evidence" value="ECO:0007669"/>
    <property type="project" value="TreeGrafter"/>
</dbReference>
<keyword evidence="4 8" id="KW-0812">Transmembrane</keyword>
<feature type="transmembrane region" description="Helical" evidence="8">
    <location>
        <begin position="293"/>
        <end position="313"/>
    </location>
</feature>
<dbReference type="InterPro" id="IPR036259">
    <property type="entry name" value="MFS_trans_sf"/>
</dbReference>
<comment type="caution">
    <text evidence="10">The sequence shown here is derived from an EMBL/GenBank/DDBJ whole genome shotgun (WGS) entry which is preliminary data.</text>
</comment>
<feature type="transmembrane region" description="Helical" evidence="8">
    <location>
        <begin position="103"/>
        <end position="122"/>
    </location>
</feature>
<dbReference type="EMBL" id="LFMY01000014">
    <property type="protein sequence ID" value="OKL56408.1"/>
    <property type="molecule type" value="Genomic_DNA"/>
</dbReference>
<feature type="transmembrane region" description="Helical" evidence="8">
    <location>
        <begin position="190"/>
        <end position="210"/>
    </location>
</feature>
<evidence type="ECO:0000256" key="2">
    <source>
        <dbReference type="ARBA" id="ARBA00007520"/>
    </source>
</evidence>
<keyword evidence="3" id="KW-0813">Transport</keyword>
<feature type="transmembrane region" description="Helical" evidence="8">
    <location>
        <begin position="134"/>
        <end position="152"/>
    </location>
</feature>
<feature type="compositionally biased region" description="Basic and acidic residues" evidence="7">
    <location>
        <begin position="1"/>
        <end position="11"/>
    </location>
</feature>
<keyword evidence="5 8" id="KW-1133">Transmembrane helix</keyword>
<name>A0A225AHA1_TALAT</name>
<sequence length="572" mass="60884">MAAQVLEKEPAQELSSTEASTAEVNINSQKESQVLDSQRTSDEENNLKEEAQEQLPPRDIHGWKWILAVTAILSSIFYYALDNTVVADIQPVIISDFGNVDKMTWLSVAFLLGATATNLVWGRIYGQFNAKWTYLLNVAVFEIGSAICGAAPSIQVMIVGRALCGVSGSGLYVGVMTLLATTTTIAERPLYIGGTGLTWGVGIVLGPIIGGAFSDSSAGWRWAFYINLCIGACAAPVYLFLLPNKDPRPGVSIKDRARELDFIGSLLSIAAFTTGIMAISWGGMTYPWNSGPVIGLFVCSGVLFIILGIQQVWTIGTTVERRIIPVEFFGSRTVLILFSATAAAGAAAFVPIYMVPIFFQFTRNDAALEAGVRLLPFIIIMVATIFTNGALLAKWGLYMPWYTAGGALTLTGGALMYTVGLTTSTAHVYGYTAITGLGVGLFIQASFSVAQAVVTPSRVPAAVGFITLAQFAGITIAMTIANSLYLNGSETRIAEILPNVSKEEIQLAMTGVKGTFLDSLGPGVSQEVLTAIVDAISKTYALEITAGALVFVLSFLMKRERLFVESAAVAAA</sequence>
<organism evidence="10 11">
    <name type="scientific">Talaromyces atroroseus</name>
    <dbReference type="NCBI Taxonomy" id="1441469"/>
    <lineage>
        <taxon>Eukaryota</taxon>
        <taxon>Fungi</taxon>
        <taxon>Dikarya</taxon>
        <taxon>Ascomycota</taxon>
        <taxon>Pezizomycotina</taxon>
        <taxon>Eurotiomycetes</taxon>
        <taxon>Eurotiomycetidae</taxon>
        <taxon>Eurotiales</taxon>
        <taxon>Trichocomaceae</taxon>
        <taxon>Talaromyces</taxon>
        <taxon>Talaromyces sect. Trachyspermi</taxon>
    </lineage>
</organism>
<dbReference type="RefSeq" id="XP_020116529.1">
    <property type="nucleotide sequence ID" value="XM_020263058.1"/>
</dbReference>
<keyword evidence="6 8" id="KW-0472">Membrane</keyword>
<dbReference type="InterPro" id="IPR020846">
    <property type="entry name" value="MFS_dom"/>
</dbReference>
<comment type="subcellular location">
    <subcellularLocation>
        <location evidence="1">Membrane</location>
        <topology evidence="1">Multi-pass membrane protein</topology>
    </subcellularLocation>
</comment>
<dbReference type="SUPFAM" id="SSF103473">
    <property type="entry name" value="MFS general substrate transporter"/>
    <property type="match status" value="1"/>
</dbReference>
<keyword evidence="11" id="KW-1185">Reference proteome</keyword>
<dbReference type="Proteomes" id="UP000214365">
    <property type="component" value="Unassembled WGS sequence"/>
</dbReference>
<evidence type="ECO:0000256" key="4">
    <source>
        <dbReference type="ARBA" id="ARBA00022692"/>
    </source>
</evidence>
<feature type="compositionally biased region" description="Polar residues" evidence="7">
    <location>
        <begin position="13"/>
        <end position="38"/>
    </location>
</feature>
<proteinExistence type="inferred from homology"/>
<feature type="domain" description="Major facilitator superfamily (MFS) profile" evidence="9">
    <location>
        <begin position="68"/>
        <end position="562"/>
    </location>
</feature>
<comment type="similarity">
    <text evidence="2">Belongs to the major facilitator superfamily. TCR/Tet family.</text>
</comment>
<evidence type="ECO:0000256" key="7">
    <source>
        <dbReference type="SAM" id="MobiDB-lite"/>
    </source>
</evidence>
<feature type="transmembrane region" description="Helical" evidence="8">
    <location>
        <begin position="262"/>
        <end position="281"/>
    </location>
</feature>
<evidence type="ECO:0000256" key="1">
    <source>
        <dbReference type="ARBA" id="ARBA00004141"/>
    </source>
</evidence>
<dbReference type="PANTHER" id="PTHR23501">
    <property type="entry name" value="MAJOR FACILITATOR SUPERFAMILY"/>
    <property type="match status" value="1"/>
</dbReference>
<feature type="transmembrane region" description="Helical" evidence="8">
    <location>
        <begin position="158"/>
        <end position="178"/>
    </location>
</feature>
<dbReference type="AlphaFoldDB" id="A0A225AHA1"/>
<accession>A0A225AHA1</accession>
<evidence type="ECO:0000259" key="9">
    <source>
        <dbReference type="PROSITE" id="PS50850"/>
    </source>
</evidence>
<feature type="transmembrane region" description="Helical" evidence="8">
    <location>
        <begin position="62"/>
        <end position="81"/>
    </location>
</feature>
<protein>
    <recommendedName>
        <fullName evidence="9">Major facilitator superfamily (MFS) profile domain-containing protein</fullName>
    </recommendedName>
</protein>
<feature type="region of interest" description="Disordered" evidence="7">
    <location>
        <begin position="1"/>
        <end position="53"/>
    </location>
</feature>
<dbReference type="Gene3D" id="1.20.1250.20">
    <property type="entry name" value="MFS general substrate transporter like domains"/>
    <property type="match status" value="1"/>
</dbReference>
<evidence type="ECO:0000256" key="8">
    <source>
        <dbReference type="SAM" id="Phobius"/>
    </source>
</evidence>
<dbReference type="GO" id="GO:0022857">
    <property type="term" value="F:transmembrane transporter activity"/>
    <property type="evidence" value="ECO:0007669"/>
    <property type="project" value="InterPro"/>
</dbReference>
<dbReference type="PROSITE" id="PS50850">
    <property type="entry name" value="MFS"/>
    <property type="match status" value="1"/>
</dbReference>
<evidence type="ECO:0000256" key="5">
    <source>
        <dbReference type="ARBA" id="ARBA00022989"/>
    </source>
</evidence>
<evidence type="ECO:0000313" key="10">
    <source>
        <dbReference type="EMBL" id="OKL56408.1"/>
    </source>
</evidence>
<dbReference type="OrthoDB" id="10021397at2759"/>
<feature type="compositionally biased region" description="Basic and acidic residues" evidence="7">
    <location>
        <begin position="39"/>
        <end position="53"/>
    </location>
</feature>
<dbReference type="Pfam" id="PF07690">
    <property type="entry name" value="MFS_1"/>
    <property type="match status" value="1"/>
</dbReference>
<dbReference type="PANTHER" id="PTHR23501:SF12">
    <property type="entry name" value="MAJOR FACILITATOR SUPERFAMILY (MFS) PROFILE DOMAIN-CONTAINING PROTEIN-RELATED"/>
    <property type="match status" value="1"/>
</dbReference>